<accession>A0ABP8X6M1</accession>
<dbReference type="Proteomes" id="UP001501446">
    <property type="component" value="Unassembled WGS sequence"/>
</dbReference>
<protein>
    <submittedName>
        <fullName evidence="2">Uncharacterized protein</fullName>
    </submittedName>
</protein>
<dbReference type="RefSeq" id="WP_345311376.1">
    <property type="nucleotide sequence ID" value="NZ_BAABLN010000031.1"/>
</dbReference>
<feature type="region of interest" description="Disordered" evidence="1">
    <location>
        <begin position="1"/>
        <end position="54"/>
    </location>
</feature>
<organism evidence="2 3">
    <name type="scientific">Kocuria gwangalliensis</name>
    <dbReference type="NCBI Taxonomy" id="501592"/>
    <lineage>
        <taxon>Bacteria</taxon>
        <taxon>Bacillati</taxon>
        <taxon>Actinomycetota</taxon>
        <taxon>Actinomycetes</taxon>
        <taxon>Micrococcales</taxon>
        <taxon>Micrococcaceae</taxon>
        <taxon>Kocuria</taxon>
    </lineage>
</organism>
<evidence type="ECO:0000313" key="2">
    <source>
        <dbReference type="EMBL" id="GAA4701265.1"/>
    </source>
</evidence>
<keyword evidence="3" id="KW-1185">Reference proteome</keyword>
<reference evidence="3" key="1">
    <citation type="journal article" date="2019" name="Int. J. Syst. Evol. Microbiol.">
        <title>The Global Catalogue of Microorganisms (GCM) 10K type strain sequencing project: providing services to taxonomists for standard genome sequencing and annotation.</title>
        <authorList>
            <consortium name="The Broad Institute Genomics Platform"/>
            <consortium name="The Broad Institute Genome Sequencing Center for Infectious Disease"/>
            <person name="Wu L."/>
            <person name="Ma J."/>
        </authorList>
    </citation>
    <scope>NUCLEOTIDE SEQUENCE [LARGE SCALE GENOMIC DNA]</scope>
    <source>
        <strain evidence="3">JCM 18958</strain>
    </source>
</reference>
<comment type="caution">
    <text evidence="2">The sequence shown here is derived from an EMBL/GenBank/DDBJ whole genome shotgun (WGS) entry which is preliminary data.</text>
</comment>
<sequence>MHEPFEKPTEAGPGAPCSGRADVDPVRGAMNGRRKLGRVHGDRPISPTDERLDG</sequence>
<feature type="compositionally biased region" description="Basic and acidic residues" evidence="1">
    <location>
        <begin position="39"/>
        <end position="54"/>
    </location>
</feature>
<evidence type="ECO:0000313" key="3">
    <source>
        <dbReference type="Proteomes" id="UP001501446"/>
    </source>
</evidence>
<proteinExistence type="predicted"/>
<evidence type="ECO:0000256" key="1">
    <source>
        <dbReference type="SAM" id="MobiDB-lite"/>
    </source>
</evidence>
<name>A0ABP8X6M1_9MICC</name>
<gene>
    <name evidence="2" type="ORF">GCM10025781_19540</name>
</gene>
<dbReference type="EMBL" id="BAABLN010000031">
    <property type="protein sequence ID" value="GAA4701265.1"/>
    <property type="molecule type" value="Genomic_DNA"/>
</dbReference>